<accession>A0A853JFJ5</accession>
<reference evidence="1 2" key="1">
    <citation type="submission" date="2020-07" db="EMBL/GenBank/DDBJ databases">
        <title>Luteimonas sp. SJ-92.</title>
        <authorList>
            <person name="Huang X.-X."/>
            <person name="Xu L."/>
            <person name="Sun J.-Q."/>
        </authorList>
    </citation>
    <scope>NUCLEOTIDE SEQUENCE [LARGE SCALE GENOMIC DNA]</scope>
    <source>
        <strain evidence="1 2">SJ-92</strain>
    </source>
</reference>
<dbReference type="AlphaFoldDB" id="A0A853JFJ5"/>
<dbReference type="EMBL" id="JACCKA010000079">
    <property type="protein sequence ID" value="NZA27534.1"/>
    <property type="molecule type" value="Genomic_DNA"/>
</dbReference>
<organism evidence="1 2">
    <name type="scientific">Luteimonas salinisoli</name>
    <dbReference type="NCBI Taxonomy" id="2752307"/>
    <lineage>
        <taxon>Bacteria</taxon>
        <taxon>Pseudomonadati</taxon>
        <taxon>Pseudomonadota</taxon>
        <taxon>Gammaproteobacteria</taxon>
        <taxon>Lysobacterales</taxon>
        <taxon>Lysobacteraceae</taxon>
        <taxon>Luteimonas</taxon>
    </lineage>
</organism>
<name>A0A853JFJ5_9GAMM</name>
<evidence type="ECO:0000313" key="2">
    <source>
        <dbReference type="Proteomes" id="UP000578091"/>
    </source>
</evidence>
<proteinExistence type="predicted"/>
<gene>
    <name evidence="1" type="ORF">H0E84_14200</name>
</gene>
<comment type="caution">
    <text evidence="1">The sequence shown here is derived from an EMBL/GenBank/DDBJ whole genome shotgun (WGS) entry which is preliminary data.</text>
</comment>
<sequence>MSAVERMYRVVVIVLAAFLVSASADARSRVARPLEIRSADGNVLGCLPSDEGEAVEIDAAGVSSIMVDGRGFGKSWSIVLKDGHAPHRLQPGDCLAYGRLPYGYSEVAAPAELESEWPYSFGIRSP</sequence>
<protein>
    <submittedName>
        <fullName evidence="1">Uncharacterized protein</fullName>
    </submittedName>
</protein>
<dbReference type="Proteomes" id="UP000578091">
    <property type="component" value="Unassembled WGS sequence"/>
</dbReference>
<evidence type="ECO:0000313" key="1">
    <source>
        <dbReference type="EMBL" id="NZA27534.1"/>
    </source>
</evidence>
<keyword evidence="2" id="KW-1185">Reference proteome</keyword>
<dbReference type="RefSeq" id="WP_180679309.1">
    <property type="nucleotide sequence ID" value="NZ_JACCKA010000079.1"/>
</dbReference>